<name>A0A518B8Z3_9BACT</name>
<dbReference type="AlphaFoldDB" id="A0A518B8Z3"/>
<evidence type="ECO:0000313" key="3">
    <source>
        <dbReference type="Proteomes" id="UP000317093"/>
    </source>
</evidence>
<keyword evidence="3" id="KW-1185">Reference proteome</keyword>
<proteinExistence type="predicted"/>
<accession>A0A518B8Z3</accession>
<dbReference type="PANTHER" id="PTHR43064:SF1">
    <property type="entry name" value="SLL1489 PROTEIN"/>
    <property type="match status" value="1"/>
</dbReference>
<dbReference type="GO" id="GO:0016787">
    <property type="term" value="F:hydrolase activity"/>
    <property type="evidence" value="ECO:0007669"/>
    <property type="project" value="InterPro"/>
</dbReference>
<dbReference type="Pfam" id="PF00731">
    <property type="entry name" value="AIRC"/>
    <property type="match status" value="1"/>
</dbReference>
<organism evidence="2 3">
    <name type="scientific">Kolteria novifilia</name>
    <dbReference type="NCBI Taxonomy" id="2527975"/>
    <lineage>
        <taxon>Bacteria</taxon>
        <taxon>Pseudomonadati</taxon>
        <taxon>Planctomycetota</taxon>
        <taxon>Planctomycetia</taxon>
        <taxon>Kolteriales</taxon>
        <taxon>Kolteriaceae</taxon>
        <taxon>Kolteria</taxon>
    </lineage>
</organism>
<dbReference type="EMBL" id="CP036279">
    <property type="protein sequence ID" value="QDU63433.1"/>
    <property type="molecule type" value="Genomic_DNA"/>
</dbReference>
<dbReference type="Gene3D" id="3.40.50.1970">
    <property type="match status" value="1"/>
</dbReference>
<reference evidence="2 3" key="1">
    <citation type="submission" date="2019-02" db="EMBL/GenBank/DDBJ databases">
        <title>Deep-cultivation of Planctomycetes and their phenomic and genomic characterization uncovers novel biology.</title>
        <authorList>
            <person name="Wiegand S."/>
            <person name="Jogler M."/>
            <person name="Boedeker C."/>
            <person name="Pinto D."/>
            <person name="Vollmers J."/>
            <person name="Rivas-Marin E."/>
            <person name="Kohn T."/>
            <person name="Peeters S.H."/>
            <person name="Heuer A."/>
            <person name="Rast P."/>
            <person name="Oberbeckmann S."/>
            <person name="Bunk B."/>
            <person name="Jeske O."/>
            <person name="Meyerdierks A."/>
            <person name="Storesund J.E."/>
            <person name="Kallscheuer N."/>
            <person name="Luecker S."/>
            <person name="Lage O.M."/>
            <person name="Pohl T."/>
            <person name="Merkel B.J."/>
            <person name="Hornburger P."/>
            <person name="Mueller R.-W."/>
            <person name="Bruemmer F."/>
            <person name="Labrenz M."/>
            <person name="Spormann A.M."/>
            <person name="Op den Camp H."/>
            <person name="Overmann J."/>
            <person name="Amann R."/>
            <person name="Jetten M.S.M."/>
            <person name="Mascher T."/>
            <person name="Medema M.H."/>
            <person name="Devos D.P."/>
            <person name="Kaster A.-K."/>
            <person name="Ovreas L."/>
            <person name="Rohde M."/>
            <person name="Galperin M.Y."/>
            <person name="Jogler C."/>
        </authorList>
    </citation>
    <scope>NUCLEOTIDE SEQUENCE [LARGE SCALE GENOMIC DNA]</scope>
    <source>
        <strain evidence="2 3">Pan216</strain>
    </source>
</reference>
<protein>
    <submittedName>
        <fullName evidence="2">AIR carboxylase</fullName>
    </submittedName>
</protein>
<sequence length="253" mass="26514">MNDQQLHELLQAVRDEKLSVDDAAGQLQRDGFDDLGFARIDTNREERCGFPEVILAEGKTPEQVVAIAGRLEQRSGRCLITRLDDEQRSLVRRTFPSAEVDPLAGTAYLGLVPEMTTGHVLVVTAGTSDLPIAREAETTARVMGAKVDLVADVGVAGIHRLRAIEPYVAEADAVVVVAGMEGALPSVVGGLVPCPVIAVPTSRGYGANLGGVAALLSMINSCVANVAVVNIDAGFCGGYIAALIATRSGQPRT</sequence>
<dbReference type="RefSeq" id="WP_145260905.1">
    <property type="nucleotide sequence ID" value="NZ_CP036279.1"/>
</dbReference>
<dbReference type="OrthoDB" id="9782511at2"/>
<dbReference type="KEGG" id="knv:Pan216_43130"/>
<dbReference type="InterPro" id="IPR039476">
    <property type="entry name" value="P2CMN_synthase_LarB"/>
</dbReference>
<dbReference type="PANTHER" id="PTHR43064">
    <property type="entry name" value="PHOSPHORIBOSYLAMINOIMIDAZOLE CARBOXYLASE-RELATED"/>
    <property type="match status" value="1"/>
</dbReference>
<dbReference type="InterPro" id="IPR000031">
    <property type="entry name" value="PurE_dom"/>
</dbReference>
<dbReference type="SMART" id="SM01001">
    <property type="entry name" value="AIRC"/>
    <property type="match status" value="1"/>
</dbReference>
<dbReference type="SUPFAM" id="SSF52255">
    <property type="entry name" value="N5-CAIR mutase (phosphoribosylaminoimidazole carboxylase, PurE)"/>
    <property type="match status" value="1"/>
</dbReference>
<evidence type="ECO:0000313" key="2">
    <source>
        <dbReference type="EMBL" id="QDU63433.1"/>
    </source>
</evidence>
<feature type="domain" description="PurE" evidence="1">
    <location>
        <begin position="118"/>
        <end position="250"/>
    </location>
</feature>
<dbReference type="GO" id="GO:0006189">
    <property type="term" value="P:'de novo' IMP biosynthetic process"/>
    <property type="evidence" value="ECO:0007669"/>
    <property type="project" value="InterPro"/>
</dbReference>
<gene>
    <name evidence="2" type="ORF">Pan216_43130</name>
</gene>
<dbReference type="NCBIfam" id="NF033503">
    <property type="entry name" value="LarB"/>
    <property type="match status" value="1"/>
</dbReference>
<dbReference type="Proteomes" id="UP000317093">
    <property type="component" value="Chromosome"/>
</dbReference>
<evidence type="ECO:0000259" key="1">
    <source>
        <dbReference type="SMART" id="SM01001"/>
    </source>
</evidence>